<dbReference type="EMBL" id="FNKY01000001">
    <property type="protein sequence ID" value="SDQ31462.1"/>
    <property type="molecule type" value="Genomic_DNA"/>
</dbReference>
<accession>A0ABY0T688</accession>
<dbReference type="Pfam" id="PF03168">
    <property type="entry name" value="LEA_2"/>
    <property type="match status" value="1"/>
</dbReference>
<comment type="caution">
    <text evidence="2">The sequence shown here is derived from an EMBL/GenBank/DDBJ whole genome shotgun (WGS) entry which is preliminary data.</text>
</comment>
<protein>
    <submittedName>
        <fullName evidence="2">Late embryogenesis abundant protein</fullName>
    </submittedName>
</protein>
<gene>
    <name evidence="2" type="ORF">SAMN05216402_0332</name>
</gene>
<feature type="domain" description="Water stress and hypersensitive response" evidence="1">
    <location>
        <begin position="29"/>
        <end position="147"/>
    </location>
</feature>
<evidence type="ECO:0000313" key="3">
    <source>
        <dbReference type="Proteomes" id="UP000183471"/>
    </source>
</evidence>
<evidence type="ECO:0000259" key="1">
    <source>
        <dbReference type="SMART" id="SM00769"/>
    </source>
</evidence>
<reference evidence="2 3" key="1">
    <citation type="submission" date="2016-10" db="EMBL/GenBank/DDBJ databases">
        <authorList>
            <person name="Varghese N."/>
            <person name="Submissions S."/>
        </authorList>
    </citation>
    <scope>NUCLEOTIDE SEQUENCE [LARGE SCALE GENOMIC DNA]</scope>
    <source>
        <strain evidence="2 3">Nl1</strain>
    </source>
</reference>
<keyword evidence="3" id="KW-1185">Reference proteome</keyword>
<organism evidence="2 3">
    <name type="scientific">Nitrosospira multiformis</name>
    <dbReference type="NCBI Taxonomy" id="1231"/>
    <lineage>
        <taxon>Bacteria</taxon>
        <taxon>Pseudomonadati</taxon>
        <taxon>Pseudomonadota</taxon>
        <taxon>Betaproteobacteria</taxon>
        <taxon>Nitrosomonadales</taxon>
        <taxon>Nitrosomonadaceae</taxon>
        <taxon>Nitrosospira</taxon>
    </lineage>
</organism>
<sequence length="157" mass="16983">MNRCVLLISTLLLILSGCAALRLHEPLRVSVAGIEPLEGRGMEARFAVHLRIQNHDGTPLDYDGIGLDLDLRGMSFASGVSDQQGTIPRFGETVITVPVTVPGTAMIRHAFGFATGDRTKADYRLRGHLGGQGFSIGRYFDSKGEITLPAMPPEQVH</sequence>
<dbReference type="InterPro" id="IPR013990">
    <property type="entry name" value="WHy-dom"/>
</dbReference>
<dbReference type="Proteomes" id="UP000183471">
    <property type="component" value="Unassembled WGS sequence"/>
</dbReference>
<dbReference type="SMART" id="SM00769">
    <property type="entry name" value="WHy"/>
    <property type="match status" value="1"/>
</dbReference>
<proteinExistence type="predicted"/>
<dbReference type="PROSITE" id="PS51257">
    <property type="entry name" value="PROKAR_LIPOPROTEIN"/>
    <property type="match status" value="1"/>
</dbReference>
<dbReference type="SUPFAM" id="SSF117070">
    <property type="entry name" value="LEA14-like"/>
    <property type="match status" value="1"/>
</dbReference>
<dbReference type="RefSeq" id="WP_074630501.1">
    <property type="nucleotide sequence ID" value="NZ_FNKY01000001.1"/>
</dbReference>
<evidence type="ECO:0000313" key="2">
    <source>
        <dbReference type="EMBL" id="SDQ31462.1"/>
    </source>
</evidence>
<dbReference type="InterPro" id="IPR004864">
    <property type="entry name" value="LEA_2"/>
</dbReference>
<name>A0ABY0T688_9PROT</name>
<dbReference type="Gene3D" id="2.60.40.1820">
    <property type="match status" value="1"/>
</dbReference>